<evidence type="ECO:0000313" key="1">
    <source>
        <dbReference type="EMBL" id="KAL3841302.1"/>
    </source>
</evidence>
<gene>
    <name evidence="1" type="ORF">ACJIZ3_025893</name>
</gene>
<sequence>MIGVFVFPPEVTKIMEVILENAYLMIYKEQVKFKANETGTALKKCLIYLYCFFHTLSSSG</sequence>
<proteinExistence type="predicted"/>
<reference evidence="1 2" key="1">
    <citation type="submission" date="2024-12" db="EMBL/GenBank/DDBJ databases">
        <title>The unique morphological basis and parallel evolutionary history of personate flowers in Penstemon.</title>
        <authorList>
            <person name="Depatie T.H."/>
            <person name="Wessinger C.A."/>
        </authorList>
    </citation>
    <scope>NUCLEOTIDE SEQUENCE [LARGE SCALE GENOMIC DNA]</scope>
    <source>
        <strain evidence="1">WTNN_2</strain>
        <tissue evidence="1">Leaf</tissue>
    </source>
</reference>
<name>A0ABD3TWV6_9LAMI</name>
<evidence type="ECO:0000313" key="2">
    <source>
        <dbReference type="Proteomes" id="UP001634393"/>
    </source>
</evidence>
<accession>A0ABD3TWV6</accession>
<keyword evidence="2" id="KW-1185">Reference proteome</keyword>
<organism evidence="1 2">
    <name type="scientific">Penstemon smallii</name>
    <dbReference type="NCBI Taxonomy" id="265156"/>
    <lineage>
        <taxon>Eukaryota</taxon>
        <taxon>Viridiplantae</taxon>
        <taxon>Streptophyta</taxon>
        <taxon>Embryophyta</taxon>
        <taxon>Tracheophyta</taxon>
        <taxon>Spermatophyta</taxon>
        <taxon>Magnoliopsida</taxon>
        <taxon>eudicotyledons</taxon>
        <taxon>Gunneridae</taxon>
        <taxon>Pentapetalae</taxon>
        <taxon>asterids</taxon>
        <taxon>lamiids</taxon>
        <taxon>Lamiales</taxon>
        <taxon>Plantaginaceae</taxon>
        <taxon>Cheloneae</taxon>
        <taxon>Penstemon</taxon>
    </lineage>
</organism>
<dbReference type="EMBL" id="JBJXBP010000003">
    <property type="protein sequence ID" value="KAL3841302.1"/>
    <property type="molecule type" value="Genomic_DNA"/>
</dbReference>
<protein>
    <submittedName>
        <fullName evidence="1">Uncharacterized protein</fullName>
    </submittedName>
</protein>
<dbReference type="Proteomes" id="UP001634393">
    <property type="component" value="Unassembled WGS sequence"/>
</dbReference>
<comment type="caution">
    <text evidence="1">The sequence shown here is derived from an EMBL/GenBank/DDBJ whole genome shotgun (WGS) entry which is preliminary data.</text>
</comment>
<dbReference type="AlphaFoldDB" id="A0ABD3TWV6"/>